<accession>A0A7X8XW21</accession>
<evidence type="ECO:0000313" key="2">
    <source>
        <dbReference type="EMBL" id="NLR91892.1"/>
    </source>
</evidence>
<keyword evidence="3" id="KW-1185">Reference proteome</keyword>
<dbReference type="EMBL" id="JABAIL010000003">
    <property type="protein sequence ID" value="NLR91892.1"/>
    <property type="molecule type" value="Genomic_DNA"/>
</dbReference>
<sequence length="68" mass="7746">MTILLTIYFIIANVAIIIKCYQLFLKKMLVQNAFATLIFIIAALVSADMFFYNQVTNGYGLDILTMNM</sequence>
<feature type="transmembrane region" description="Helical" evidence="1">
    <location>
        <begin position="32"/>
        <end position="52"/>
    </location>
</feature>
<comment type="caution">
    <text evidence="2">The sequence shown here is derived from an EMBL/GenBank/DDBJ whole genome shotgun (WGS) entry which is preliminary data.</text>
</comment>
<dbReference type="AlphaFoldDB" id="A0A7X8XW21"/>
<keyword evidence="1" id="KW-0472">Membrane</keyword>
<gene>
    <name evidence="2" type="ORF">HGP29_11775</name>
</gene>
<evidence type="ECO:0000313" key="3">
    <source>
        <dbReference type="Proteomes" id="UP000585050"/>
    </source>
</evidence>
<proteinExistence type="predicted"/>
<name>A0A7X8XW21_9BACT</name>
<reference evidence="2 3" key="1">
    <citation type="submission" date="2020-04" db="EMBL/GenBank/DDBJ databases">
        <title>Flammeovirga sp. SR4, a novel species isolated from seawater.</title>
        <authorList>
            <person name="Wang X."/>
        </authorList>
    </citation>
    <scope>NUCLEOTIDE SEQUENCE [LARGE SCALE GENOMIC DNA]</scope>
    <source>
        <strain evidence="2 3">SR4</strain>
    </source>
</reference>
<evidence type="ECO:0000256" key="1">
    <source>
        <dbReference type="SAM" id="Phobius"/>
    </source>
</evidence>
<protein>
    <submittedName>
        <fullName evidence="2">Uncharacterized protein</fullName>
    </submittedName>
</protein>
<dbReference type="RefSeq" id="WP_168882604.1">
    <property type="nucleotide sequence ID" value="NZ_JABAIL010000003.1"/>
</dbReference>
<dbReference type="Proteomes" id="UP000585050">
    <property type="component" value="Unassembled WGS sequence"/>
</dbReference>
<keyword evidence="1" id="KW-1133">Transmembrane helix</keyword>
<feature type="transmembrane region" description="Helical" evidence="1">
    <location>
        <begin position="6"/>
        <end position="25"/>
    </location>
</feature>
<organism evidence="2 3">
    <name type="scientific">Flammeovirga agarivorans</name>
    <dbReference type="NCBI Taxonomy" id="2726742"/>
    <lineage>
        <taxon>Bacteria</taxon>
        <taxon>Pseudomonadati</taxon>
        <taxon>Bacteroidota</taxon>
        <taxon>Cytophagia</taxon>
        <taxon>Cytophagales</taxon>
        <taxon>Flammeovirgaceae</taxon>
        <taxon>Flammeovirga</taxon>
    </lineage>
</organism>
<keyword evidence="1" id="KW-0812">Transmembrane</keyword>